<sequence>MFEVLGLILSIVGVLAIIPQVFSFVSSYLPEYKLNQLDATLKDAAALLEWAIQDGLIQDSSFVKVTQRSLHRFRERTESLRASVLSASGFYKQFHAAFIGGLSTKIDRTCREVKDVRARIVTTSDEARQKSQPRISEEPNVAADISPLSQSIADAPRRRNGFEIFRFSESSLPSFSSLVTPTATPGSCLTGNLSIGPSRHESPPVLPFTHADCAILYPASSSFVSSPVSPPPQPFATSPRSTVSEAISPESHRKAPLSDRDALLLGLKLIVRIQQWMEEAGNIQSAKIALEGLLERSTAQAMAPPPADIESGM</sequence>
<dbReference type="OrthoDB" id="2680369at2759"/>
<gene>
    <name evidence="2" type="ORF">BXZ70DRAFT_926316</name>
</gene>
<comment type="caution">
    <text evidence="2">The sequence shown here is derived from an EMBL/GenBank/DDBJ whole genome shotgun (WGS) entry which is preliminary data.</text>
</comment>
<dbReference type="Proteomes" id="UP000813824">
    <property type="component" value="Unassembled WGS sequence"/>
</dbReference>
<feature type="region of interest" description="Disordered" evidence="1">
    <location>
        <begin position="229"/>
        <end position="255"/>
    </location>
</feature>
<name>A0A8K0XSI9_9AGAR</name>
<dbReference type="AlphaFoldDB" id="A0A8K0XSI9"/>
<accession>A0A8K0XSI9</accession>
<proteinExistence type="predicted"/>
<keyword evidence="3" id="KW-1185">Reference proteome</keyword>
<evidence type="ECO:0000313" key="3">
    <source>
        <dbReference type="Proteomes" id="UP000813824"/>
    </source>
</evidence>
<organism evidence="2 3">
    <name type="scientific">Cristinia sonorae</name>
    <dbReference type="NCBI Taxonomy" id="1940300"/>
    <lineage>
        <taxon>Eukaryota</taxon>
        <taxon>Fungi</taxon>
        <taxon>Dikarya</taxon>
        <taxon>Basidiomycota</taxon>
        <taxon>Agaricomycotina</taxon>
        <taxon>Agaricomycetes</taxon>
        <taxon>Agaricomycetidae</taxon>
        <taxon>Agaricales</taxon>
        <taxon>Pleurotineae</taxon>
        <taxon>Stephanosporaceae</taxon>
        <taxon>Cristinia</taxon>
    </lineage>
</organism>
<dbReference type="EMBL" id="JAEVFJ010000007">
    <property type="protein sequence ID" value="KAH8103563.1"/>
    <property type="molecule type" value="Genomic_DNA"/>
</dbReference>
<reference evidence="2" key="1">
    <citation type="journal article" date="2021" name="New Phytol.">
        <title>Evolutionary innovations through gain and loss of genes in the ectomycorrhizal Boletales.</title>
        <authorList>
            <person name="Wu G."/>
            <person name="Miyauchi S."/>
            <person name="Morin E."/>
            <person name="Kuo A."/>
            <person name="Drula E."/>
            <person name="Varga T."/>
            <person name="Kohler A."/>
            <person name="Feng B."/>
            <person name="Cao Y."/>
            <person name="Lipzen A."/>
            <person name="Daum C."/>
            <person name="Hundley H."/>
            <person name="Pangilinan J."/>
            <person name="Johnson J."/>
            <person name="Barry K."/>
            <person name="LaButti K."/>
            <person name="Ng V."/>
            <person name="Ahrendt S."/>
            <person name="Min B."/>
            <person name="Choi I.G."/>
            <person name="Park H."/>
            <person name="Plett J.M."/>
            <person name="Magnuson J."/>
            <person name="Spatafora J.W."/>
            <person name="Nagy L.G."/>
            <person name="Henrissat B."/>
            <person name="Grigoriev I.V."/>
            <person name="Yang Z.L."/>
            <person name="Xu J."/>
            <person name="Martin F.M."/>
        </authorList>
    </citation>
    <scope>NUCLEOTIDE SEQUENCE</scope>
    <source>
        <strain evidence="2">KKN 215</strain>
    </source>
</reference>
<evidence type="ECO:0000256" key="1">
    <source>
        <dbReference type="SAM" id="MobiDB-lite"/>
    </source>
</evidence>
<evidence type="ECO:0000313" key="2">
    <source>
        <dbReference type="EMBL" id="KAH8103563.1"/>
    </source>
</evidence>
<protein>
    <submittedName>
        <fullName evidence="2">Uncharacterized protein</fullName>
    </submittedName>
</protein>